<reference evidence="2 3" key="1">
    <citation type="journal article" date="2009" name="PLoS ONE">
        <title>Genome analysis of the anaerobic thermohalophilic bacterium Halothermothrix orenii.</title>
        <authorList>
            <person name="Mavromatis K."/>
            <person name="Ivanova N."/>
            <person name="Anderson I."/>
            <person name="Lykidis A."/>
            <person name="Hooper S.D."/>
            <person name="Sun H."/>
            <person name="Kunin V."/>
            <person name="Lapidus A."/>
            <person name="Hugenholtz P."/>
            <person name="Patel B."/>
            <person name="Kyrpides N.C."/>
        </authorList>
    </citation>
    <scope>NUCLEOTIDE SEQUENCE [LARGE SCALE GENOMIC DNA]</scope>
    <source>
        <strain evidence="3">H 168 / OCM 544 / DSM 9562</strain>
    </source>
</reference>
<keyword evidence="3" id="KW-1185">Reference proteome</keyword>
<dbReference type="Gene3D" id="3.40.50.10130">
    <property type="match status" value="1"/>
</dbReference>
<dbReference type="EMBL" id="CP001098">
    <property type="protein sequence ID" value="ACL69110.1"/>
    <property type="molecule type" value="Genomic_DNA"/>
</dbReference>
<organism evidence="2 3">
    <name type="scientific">Halothermothrix orenii (strain H 168 / OCM 544 / DSM 9562)</name>
    <dbReference type="NCBI Taxonomy" id="373903"/>
    <lineage>
        <taxon>Bacteria</taxon>
        <taxon>Bacillati</taxon>
        <taxon>Bacillota</taxon>
        <taxon>Clostridia</taxon>
        <taxon>Halanaerobiales</taxon>
        <taxon>Halothermotrichaceae</taxon>
        <taxon>Halothermothrix</taxon>
    </lineage>
</organism>
<proteinExistence type="predicted"/>
<dbReference type="STRING" id="373903.Hore_03490"/>
<dbReference type="InterPro" id="IPR006166">
    <property type="entry name" value="ERCC4_domain"/>
</dbReference>
<dbReference type="OrthoDB" id="2838811at2"/>
<dbReference type="AlphaFoldDB" id="B8D1N3"/>
<sequence length="178" mass="21589">MQALPYRYTKTELKELLKSLTVIIDTREQKNQHITDYLDDKGIPYKTKKLNFGDYSFYLPEQPELGIQRPMYFNNEIVIERKRSLNELSNNFTHDRAQFENELIRASNSKFILLVENVKGYQNIIKHNYRTDYKPKSYIATLHAYRARYNLEIIFIDPAYSGNFIYYTFYYWLREYLK</sequence>
<dbReference type="SUPFAM" id="SSF52980">
    <property type="entry name" value="Restriction endonuclease-like"/>
    <property type="match status" value="1"/>
</dbReference>
<evidence type="ECO:0000259" key="1">
    <source>
        <dbReference type="SMART" id="SM00891"/>
    </source>
</evidence>
<feature type="domain" description="ERCC4" evidence="1">
    <location>
        <begin position="21"/>
        <end position="119"/>
    </location>
</feature>
<dbReference type="Pfam" id="PF02732">
    <property type="entry name" value="ERCC4"/>
    <property type="match status" value="1"/>
</dbReference>
<dbReference type="GO" id="GO:0004518">
    <property type="term" value="F:nuclease activity"/>
    <property type="evidence" value="ECO:0007669"/>
    <property type="project" value="InterPro"/>
</dbReference>
<dbReference type="GO" id="GO:0006259">
    <property type="term" value="P:DNA metabolic process"/>
    <property type="evidence" value="ECO:0007669"/>
    <property type="project" value="UniProtKB-ARBA"/>
</dbReference>
<dbReference type="Proteomes" id="UP000000719">
    <property type="component" value="Chromosome"/>
</dbReference>
<dbReference type="eggNOG" id="ENOG503001F">
    <property type="taxonomic scope" value="Bacteria"/>
</dbReference>
<accession>B8D1N3</accession>
<dbReference type="InterPro" id="IPR011335">
    <property type="entry name" value="Restrct_endonuc-II-like"/>
</dbReference>
<gene>
    <name evidence="2" type="ordered locus">Hore_03490</name>
</gene>
<dbReference type="GO" id="GO:0003677">
    <property type="term" value="F:DNA binding"/>
    <property type="evidence" value="ECO:0007669"/>
    <property type="project" value="InterPro"/>
</dbReference>
<name>B8D1N3_HALOH</name>
<dbReference type="KEGG" id="hor:Hore_03490"/>
<evidence type="ECO:0000313" key="3">
    <source>
        <dbReference type="Proteomes" id="UP000000719"/>
    </source>
</evidence>
<protein>
    <recommendedName>
        <fullName evidence="1">ERCC4 domain-containing protein</fullName>
    </recommendedName>
</protein>
<dbReference type="SMART" id="SM00891">
    <property type="entry name" value="ERCC4"/>
    <property type="match status" value="1"/>
</dbReference>
<evidence type="ECO:0000313" key="2">
    <source>
        <dbReference type="EMBL" id="ACL69110.1"/>
    </source>
</evidence>
<dbReference type="HOGENOM" id="CLU_118021_0_0_9"/>
<dbReference type="RefSeq" id="WP_012635298.1">
    <property type="nucleotide sequence ID" value="NC_011899.1"/>
</dbReference>